<keyword evidence="3" id="KW-1185">Reference proteome</keyword>
<keyword evidence="1" id="KW-0732">Signal</keyword>
<sequence>MKLFSFLVIAILFLQALAEVSLFSNAANSLANIIATMHARGDARNRQGRKCATEHAKHVVRDVTVFHLVPMETRGHALVMRVSEPMEISPNALSIILWLGFSSCFKILASLSPGSFSFPCFCNN</sequence>
<dbReference type="Proteomes" id="UP000323000">
    <property type="component" value="Chromosome 10"/>
</dbReference>
<feature type="chain" id="PRO_5023002656" evidence="1">
    <location>
        <begin position="19"/>
        <end position="124"/>
    </location>
</feature>
<reference evidence="3" key="1">
    <citation type="journal article" date="2019" name="Gigascience">
        <title>De novo genome assembly of the endangered Acer yangbiense, a plant species with extremely small populations endemic to Yunnan Province, China.</title>
        <authorList>
            <person name="Yang J."/>
            <person name="Wariss H.M."/>
            <person name="Tao L."/>
            <person name="Zhang R."/>
            <person name="Yun Q."/>
            <person name="Hollingsworth P."/>
            <person name="Dao Z."/>
            <person name="Luo G."/>
            <person name="Guo H."/>
            <person name="Ma Y."/>
            <person name="Sun W."/>
        </authorList>
    </citation>
    <scope>NUCLEOTIDE SEQUENCE [LARGE SCALE GENOMIC DNA]</scope>
    <source>
        <strain evidence="3">cv. Malutang</strain>
    </source>
</reference>
<evidence type="ECO:0000313" key="2">
    <source>
        <dbReference type="EMBL" id="TXG53134.1"/>
    </source>
</evidence>
<accession>A0A5C7H891</accession>
<evidence type="ECO:0000313" key="3">
    <source>
        <dbReference type="Proteomes" id="UP000323000"/>
    </source>
</evidence>
<protein>
    <submittedName>
        <fullName evidence="2">Uncharacterized protein</fullName>
    </submittedName>
</protein>
<dbReference type="AlphaFoldDB" id="A0A5C7H891"/>
<feature type="signal peptide" evidence="1">
    <location>
        <begin position="1"/>
        <end position="18"/>
    </location>
</feature>
<gene>
    <name evidence="2" type="ORF">EZV62_022303</name>
</gene>
<evidence type="ECO:0000256" key="1">
    <source>
        <dbReference type="SAM" id="SignalP"/>
    </source>
</evidence>
<dbReference type="EMBL" id="VAHF01000010">
    <property type="protein sequence ID" value="TXG53134.1"/>
    <property type="molecule type" value="Genomic_DNA"/>
</dbReference>
<name>A0A5C7H891_9ROSI</name>
<proteinExistence type="predicted"/>
<comment type="caution">
    <text evidence="2">The sequence shown here is derived from an EMBL/GenBank/DDBJ whole genome shotgun (WGS) entry which is preliminary data.</text>
</comment>
<organism evidence="2 3">
    <name type="scientific">Acer yangbiense</name>
    <dbReference type="NCBI Taxonomy" id="1000413"/>
    <lineage>
        <taxon>Eukaryota</taxon>
        <taxon>Viridiplantae</taxon>
        <taxon>Streptophyta</taxon>
        <taxon>Embryophyta</taxon>
        <taxon>Tracheophyta</taxon>
        <taxon>Spermatophyta</taxon>
        <taxon>Magnoliopsida</taxon>
        <taxon>eudicotyledons</taxon>
        <taxon>Gunneridae</taxon>
        <taxon>Pentapetalae</taxon>
        <taxon>rosids</taxon>
        <taxon>malvids</taxon>
        <taxon>Sapindales</taxon>
        <taxon>Sapindaceae</taxon>
        <taxon>Hippocastanoideae</taxon>
        <taxon>Acereae</taxon>
        <taxon>Acer</taxon>
    </lineage>
</organism>